<proteinExistence type="predicted"/>
<dbReference type="AlphaFoldDB" id="A0A6C0M187"/>
<sequence length="163" mass="18539">MSCTAHLSSQQRRILRAASEQESDITRECSQILRQLSEMAKELHDITVESDSNEQERATKCIKFMTNHANMECTNANNWTMNPEAIQMAMTSNCICIQATCFRVMYKWIPKLDTLRMKLLKIKRMCMTECGSGSSSSSATAYIEKCSKIQKTVHKLLQLKTAS</sequence>
<organism evidence="1">
    <name type="scientific">viral metagenome</name>
    <dbReference type="NCBI Taxonomy" id="1070528"/>
    <lineage>
        <taxon>unclassified sequences</taxon>
        <taxon>metagenomes</taxon>
        <taxon>organismal metagenomes</taxon>
    </lineage>
</organism>
<name>A0A6C0M187_9ZZZZ</name>
<dbReference type="EMBL" id="MN740632">
    <property type="protein sequence ID" value="QHU36078.1"/>
    <property type="molecule type" value="Genomic_DNA"/>
</dbReference>
<protein>
    <submittedName>
        <fullName evidence="1">Uncharacterized protein</fullName>
    </submittedName>
</protein>
<reference evidence="1" key="1">
    <citation type="journal article" date="2020" name="Nature">
        <title>Giant virus diversity and host interactions through global metagenomics.</title>
        <authorList>
            <person name="Schulz F."/>
            <person name="Roux S."/>
            <person name="Paez-Espino D."/>
            <person name="Jungbluth S."/>
            <person name="Walsh D.A."/>
            <person name="Denef V.J."/>
            <person name="McMahon K.D."/>
            <person name="Konstantinidis K.T."/>
            <person name="Eloe-Fadrosh E.A."/>
            <person name="Kyrpides N.C."/>
            <person name="Woyke T."/>
        </authorList>
    </citation>
    <scope>NUCLEOTIDE SEQUENCE</scope>
    <source>
        <strain evidence="1">GVMAG-S-1035124-57</strain>
    </source>
</reference>
<evidence type="ECO:0000313" key="1">
    <source>
        <dbReference type="EMBL" id="QHU36078.1"/>
    </source>
</evidence>
<accession>A0A6C0M187</accession>